<protein>
    <recommendedName>
        <fullName evidence="3">GAF domain-containing protein</fullName>
    </recommendedName>
</protein>
<dbReference type="Proteomes" id="UP000184462">
    <property type="component" value="Unassembled WGS sequence"/>
</dbReference>
<dbReference type="EMBL" id="FQTW01000001">
    <property type="protein sequence ID" value="SHE32153.1"/>
    <property type="molecule type" value="Genomic_DNA"/>
</dbReference>
<evidence type="ECO:0000313" key="1">
    <source>
        <dbReference type="EMBL" id="SHE32153.1"/>
    </source>
</evidence>
<accession>A0A1M4SIU0</accession>
<evidence type="ECO:0008006" key="3">
    <source>
        <dbReference type="Google" id="ProtNLM"/>
    </source>
</evidence>
<dbReference type="RefSeq" id="WP_073190734.1">
    <property type="nucleotide sequence ID" value="NZ_FQTW01000001.1"/>
</dbReference>
<dbReference type="AlphaFoldDB" id="A0A1M4SIU0"/>
<organism evidence="1 2">
    <name type="scientific">Psychroflexus salarius</name>
    <dbReference type="NCBI Taxonomy" id="1155689"/>
    <lineage>
        <taxon>Bacteria</taxon>
        <taxon>Pseudomonadati</taxon>
        <taxon>Bacteroidota</taxon>
        <taxon>Flavobacteriia</taxon>
        <taxon>Flavobacteriales</taxon>
        <taxon>Flavobacteriaceae</taxon>
        <taxon>Psychroflexus</taxon>
    </lineage>
</organism>
<proteinExistence type="predicted"/>
<reference evidence="1 2" key="1">
    <citation type="submission" date="2016-11" db="EMBL/GenBank/DDBJ databases">
        <authorList>
            <person name="Jaros S."/>
            <person name="Januszkiewicz K."/>
            <person name="Wedrychowicz H."/>
        </authorList>
    </citation>
    <scope>NUCLEOTIDE SEQUENCE [LARGE SCALE GENOMIC DNA]</scope>
    <source>
        <strain evidence="1 2">DSM 25661</strain>
    </source>
</reference>
<dbReference type="OrthoDB" id="627374at2"/>
<gene>
    <name evidence="1" type="ORF">SAMN05444278_101184</name>
</gene>
<sequence length="787" mass="92052">MKQNYDYPFTISVSFEKVVALYEERLKTEQNPISRAYIASILEYAESHPKLIEGLTSEAEIDSYKDSIKIMLDDIFPNMLSANEIKAASIPFKTFIFNQSERFAEILQDAGDNFNFEPRDFNHEYDYLYACVIILNNYYGYKIDFFRPIYYDIPTKNGVLKTYRLFINADFVDIEPTKDAIDLSEDVVDQLISNPDDIKLWKTYFPKNSWKFKGFTLLNLTDITVDEQISKLKSILINKNLGTDKLIPEQLTSVFRNIFKIQDLEFGFTLYNHDLKAFEILKSEDINSYILGDIVTSECNNAVCQGTIKTLVNQNEYFCISDVEAYAKQTNNNRLSKNLLDHQFHSCILAPVAKNGYLIGVLEIVAKQKNQLNQINAIKLNDVLPYIYAAAERNKIEAQNRMKAVIQSKYTSIHESVEWRFEEEASKFIDAENKNKTYHLKPIVFENIYPLYGQIDIVASSEERNKAIKFDLSQQLKSLKFIFDKAFKIKPLSIYEHSVFRIKQFLSQLEVNFTADLEQNIKRLIQKELNPVLTHISDELPQLKSNLDEYQSALKHDQILNYHQRDAYDAIVQKTNEKLADQLDQLQNEAQVIYPHYFERYKTDGVEHNLYIGQSITKHKKFNSILLQNLRLWQLEAMCKLENTFYDLQQYAEIKLNAASLILAFNSTLSIRYRMDEKKFDVDGTYNARYEVIKKRIDKALIKNSRERITQKGKIAIIYTDNVIKHEYKKYIGYLQNKQILGDNVEEFELEKVQGVSGLKAIRVDVMYKFNQEKHITYKDLIEILHH</sequence>
<name>A0A1M4SIU0_9FLAO</name>
<evidence type="ECO:0000313" key="2">
    <source>
        <dbReference type="Proteomes" id="UP000184462"/>
    </source>
</evidence>
<keyword evidence="2" id="KW-1185">Reference proteome</keyword>
<dbReference type="STRING" id="1155689.SAMN05444278_101184"/>